<feature type="non-terminal residue" evidence="1">
    <location>
        <position position="1"/>
    </location>
</feature>
<accession>A0AAN4Z0J8</accession>
<sequence>HKFITISRFLEVDFVLALTNGYDIDTSFTFITMFPILSLSSHSIFDVETPIRSFSPCEFSESSSLTVLIPFPSPIHRSIPSHFSRTRTIQGDNCAVEFLSSLPHPIVPPLIRMIPPT</sequence>
<dbReference type="Proteomes" id="UP001328107">
    <property type="component" value="Unassembled WGS sequence"/>
</dbReference>
<dbReference type="EMBL" id="BTRK01000001">
    <property type="protein sequence ID" value="GMR31808.1"/>
    <property type="molecule type" value="Genomic_DNA"/>
</dbReference>
<organism evidence="1 2">
    <name type="scientific">Pristionchus mayeri</name>
    <dbReference type="NCBI Taxonomy" id="1317129"/>
    <lineage>
        <taxon>Eukaryota</taxon>
        <taxon>Metazoa</taxon>
        <taxon>Ecdysozoa</taxon>
        <taxon>Nematoda</taxon>
        <taxon>Chromadorea</taxon>
        <taxon>Rhabditida</taxon>
        <taxon>Rhabditina</taxon>
        <taxon>Diplogasteromorpha</taxon>
        <taxon>Diplogasteroidea</taxon>
        <taxon>Neodiplogasteridae</taxon>
        <taxon>Pristionchus</taxon>
    </lineage>
</organism>
<name>A0AAN4Z0J8_9BILA</name>
<feature type="non-terminal residue" evidence="1">
    <location>
        <position position="117"/>
    </location>
</feature>
<gene>
    <name evidence="1" type="ORF">PMAYCL1PPCAC_02003</name>
</gene>
<evidence type="ECO:0000313" key="2">
    <source>
        <dbReference type="Proteomes" id="UP001328107"/>
    </source>
</evidence>
<proteinExistence type="predicted"/>
<reference evidence="2" key="1">
    <citation type="submission" date="2022-10" db="EMBL/GenBank/DDBJ databases">
        <title>Genome assembly of Pristionchus species.</title>
        <authorList>
            <person name="Yoshida K."/>
            <person name="Sommer R.J."/>
        </authorList>
    </citation>
    <scope>NUCLEOTIDE SEQUENCE [LARGE SCALE GENOMIC DNA]</scope>
    <source>
        <strain evidence="2">RS5460</strain>
    </source>
</reference>
<keyword evidence="2" id="KW-1185">Reference proteome</keyword>
<protein>
    <submittedName>
        <fullName evidence="1">Uncharacterized protein</fullName>
    </submittedName>
</protein>
<comment type="caution">
    <text evidence="1">The sequence shown here is derived from an EMBL/GenBank/DDBJ whole genome shotgun (WGS) entry which is preliminary data.</text>
</comment>
<dbReference type="AlphaFoldDB" id="A0AAN4Z0J8"/>
<evidence type="ECO:0000313" key="1">
    <source>
        <dbReference type="EMBL" id="GMR31808.1"/>
    </source>
</evidence>